<evidence type="ECO:0000313" key="1">
    <source>
        <dbReference type="EMBL" id="JAD70252.1"/>
    </source>
</evidence>
<protein>
    <submittedName>
        <fullName evidence="1">Uncharacterized protein</fullName>
    </submittedName>
</protein>
<reference evidence="1" key="1">
    <citation type="submission" date="2014-09" db="EMBL/GenBank/DDBJ databases">
        <authorList>
            <person name="Magalhaes I.L.F."/>
            <person name="Oliveira U."/>
            <person name="Santos F.R."/>
            <person name="Vidigal T.H.D.A."/>
            <person name="Brescovit A.D."/>
            <person name="Santos A.J."/>
        </authorList>
    </citation>
    <scope>NUCLEOTIDE SEQUENCE</scope>
    <source>
        <tissue evidence="1">Shoot tissue taken approximately 20 cm above the soil surface</tissue>
    </source>
</reference>
<name>A0A0A9CFG2_ARUDO</name>
<sequence>MQPSNHLSIDPPSYFSIYSSHSLLRRILFPH</sequence>
<dbReference type="AlphaFoldDB" id="A0A0A9CFG2"/>
<reference evidence="1" key="2">
    <citation type="journal article" date="2015" name="Data Brief">
        <title>Shoot transcriptome of the giant reed, Arundo donax.</title>
        <authorList>
            <person name="Barrero R.A."/>
            <person name="Guerrero F.D."/>
            <person name="Moolhuijzen P."/>
            <person name="Goolsby J.A."/>
            <person name="Tidwell J."/>
            <person name="Bellgard S.E."/>
            <person name="Bellgard M.I."/>
        </authorList>
    </citation>
    <scope>NUCLEOTIDE SEQUENCE</scope>
    <source>
        <tissue evidence="1">Shoot tissue taken approximately 20 cm above the soil surface</tissue>
    </source>
</reference>
<organism evidence="1">
    <name type="scientific">Arundo donax</name>
    <name type="common">Giant reed</name>
    <name type="synonym">Donax arundinaceus</name>
    <dbReference type="NCBI Taxonomy" id="35708"/>
    <lineage>
        <taxon>Eukaryota</taxon>
        <taxon>Viridiplantae</taxon>
        <taxon>Streptophyta</taxon>
        <taxon>Embryophyta</taxon>
        <taxon>Tracheophyta</taxon>
        <taxon>Spermatophyta</taxon>
        <taxon>Magnoliopsida</taxon>
        <taxon>Liliopsida</taxon>
        <taxon>Poales</taxon>
        <taxon>Poaceae</taxon>
        <taxon>PACMAD clade</taxon>
        <taxon>Arundinoideae</taxon>
        <taxon>Arundineae</taxon>
        <taxon>Arundo</taxon>
    </lineage>
</organism>
<dbReference type="EMBL" id="GBRH01227643">
    <property type="protein sequence ID" value="JAD70252.1"/>
    <property type="molecule type" value="Transcribed_RNA"/>
</dbReference>
<accession>A0A0A9CFG2</accession>
<proteinExistence type="predicted"/>